<gene>
    <name evidence="3" type="ORF">CAMP_LOCUS10037</name>
</gene>
<dbReference type="SUPFAM" id="SSF56436">
    <property type="entry name" value="C-type lectin-like"/>
    <property type="match status" value="1"/>
</dbReference>
<evidence type="ECO:0000313" key="3">
    <source>
        <dbReference type="EMBL" id="CAI5447400.1"/>
    </source>
</evidence>
<feature type="compositionally biased region" description="Low complexity" evidence="1">
    <location>
        <begin position="60"/>
        <end position="70"/>
    </location>
</feature>
<dbReference type="CDD" id="cd00037">
    <property type="entry name" value="CLECT"/>
    <property type="match status" value="1"/>
</dbReference>
<keyword evidence="2" id="KW-0732">Signal</keyword>
<proteinExistence type="predicted"/>
<feature type="signal peptide" evidence="2">
    <location>
        <begin position="1"/>
        <end position="20"/>
    </location>
</feature>
<evidence type="ECO:0008006" key="5">
    <source>
        <dbReference type="Google" id="ProtNLM"/>
    </source>
</evidence>
<organism evidence="3 4">
    <name type="scientific">Caenorhabditis angaria</name>
    <dbReference type="NCBI Taxonomy" id="860376"/>
    <lineage>
        <taxon>Eukaryota</taxon>
        <taxon>Metazoa</taxon>
        <taxon>Ecdysozoa</taxon>
        <taxon>Nematoda</taxon>
        <taxon>Chromadorea</taxon>
        <taxon>Rhabditida</taxon>
        <taxon>Rhabditina</taxon>
        <taxon>Rhabditomorpha</taxon>
        <taxon>Rhabditoidea</taxon>
        <taxon>Rhabditidae</taxon>
        <taxon>Peloderinae</taxon>
        <taxon>Caenorhabditis</taxon>
    </lineage>
</organism>
<comment type="caution">
    <text evidence="3">The sequence shown here is derived from an EMBL/GenBank/DDBJ whole genome shotgun (WGS) entry which is preliminary data.</text>
</comment>
<accession>A0A9P1N4A0</accession>
<evidence type="ECO:0000313" key="4">
    <source>
        <dbReference type="Proteomes" id="UP001152747"/>
    </source>
</evidence>
<dbReference type="EMBL" id="CANHGI010000004">
    <property type="protein sequence ID" value="CAI5447400.1"/>
    <property type="molecule type" value="Genomic_DNA"/>
</dbReference>
<feature type="compositionally biased region" description="Acidic residues" evidence="1">
    <location>
        <begin position="30"/>
        <end position="43"/>
    </location>
</feature>
<evidence type="ECO:0000256" key="1">
    <source>
        <dbReference type="SAM" id="MobiDB-lite"/>
    </source>
</evidence>
<dbReference type="PANTHER" id="PTHR23124">
    <property type="entry name" value="C-TYPE LECTIN DOMAIN-CONTAINING PROTEIN-RELATED-RELATED"/>
    <property type="match status" value="1"/>
</dbReference>
<dbReference type="Gene3D" id="3.10.100.10">
    <property type="entry name" value="Mannose-Binding Protein A, subunit A"/>
    <property type="match status" value="1"/>
</dbReference>
<name>A0A9P1N4A0_9PELO</name>
<feature type="region of interest" description="Disordered" evidence="1">
    <location>
        <begin position="29"/>
        <end position="120"/>
    </location>
</feature>
<evidence type="ECO:0000256" key="2">
    <source>
        <dbReference type="SAM" id="SignalP"/>
    </source>
</evidence>
<dbReference type="AlphaFoldDB" id="A0A9P1N4A0"/>
<reference evidence="3" key="1">
    <citation type="submission" date="2022-11" db="EMBL/GenBank/DDBJ databases">
        <authorList>
            <person name="Kikuchi T."/>
        </authorList>
    </citation>
    <scope>NUCLEOTIDE SEQUENCE</scope>
    <source>
        <strain evidence="3">PS1010</strain>
    </source>
</reference>
<dbReference type="Proteomes" id="UP001152747">
    <property type="component" value="Unassembled WGS sequence"/>
</dbReference>
<dbReference type="InterPro" id="IPR016187">
    <property type="entry name" value="CTDL_fold"/>
</dbReference>
<feature type="chain" id="PRO_5040341952" description="C-type lectin domain-containing protein" evidence="2">
    <location>
        <begin position="21"/>
        <end position="268"/>
    </location>
</feature>
<feature type="compositionally biased region" description="Acidic residues" evidence="1">
    <location>
        <begin position="71"/>
        <end position="80"/>
    </location>
</feature>
<keyword evidence="4" id="KW-1185">Reference proteome</keyword>
<sequence>MLKTIIFLIYFVRFCDFCIATNSGGGLPVLDDELEEGPGEPEEPSTPSTTTTEEPEEPGEPTTPSTTTTGEPEEPEEPEEPTTPSTTTTEEPEEPEEPTTPSTTTTEEPEEPTDSCPDATWTLFDRGSYSWCMKAIVQSTQGPTAAQNCENFYSGSKPSGFQTATEVTTMIAQAKAANNGVDGRFYIGAYRNAACIGKMLTASCTKLNSFYWTDGETSGTAGWIWDGVQPNNWNSDQNYVYLDTSANGMGDANGAATYAGVICGIKAT</sequence>
<dbReference type="PANTHER" id="PTHR23124:SF148">
    <property type="entry name" value="C-TYPE LECTIN DOMAIN-CONTAINING PROTEIN-RELATED"/>
    <property type="match status" value="1"/>
</dbReference>
<dbReference type="InterPro" id="IPR016186">
    <property type="entry name" value="C-type_lectin-like/link_sf"/>
</dbReference>
<protein>
    <recommendedName>
        <fullName evidence="5">C-type lectin domain-containing protein</fullName>
    </recommendedName>
</protein>